<sequence length="163" mass="17508">MGASASSSSLASSSSGILTDKEVRKLEKILAREADAEQKLIDAAMKDVKEAEQALSKSTKNTQQAQKLVAKTKEREIAAQKGVAKAQTRLASVQEKGRQAQEAVTAKEQREAGADRAVQQGYADFEDCHRTAEANARDRTMRLSQIRAQHGMDATAPAGSPQP</sequence>
<keyword evidence="3" id="KW-1185">Reference proteome</keyword>
<protein>
    <submittedName>
        <fullName evidence="2">Uncharacterized protein</fullName>
    </submittedName>
</protein>
<dbReference type="EMBL" id="ML145087">
    <property type="protein sequence ID" value="TBU64156.1"/>
    <property type="molecule type" value="Genomic_DNA"/>
</dbReference>
<accession>A0A4Q9QAM9</accession>
<evidence type="ECO:0000256" key="1">
    <source>
        <dbReference type="SAM" id="MobiDB-lite"/>
    </source>
</evidence>
<feature type="region of interest" description="Disordered" evidence="1">
    <location>
        <begin position="93"/>
        <end position="116"/>
    </location>
</feature>
<organism evidence="2 3">
    <name type="scientific">Dichomitus squalens</name>
    <dbReference type="NCBI Taxonomy" id="114155"/>
    <lineage>
        <taxon>Eukaryota</taxon>
        <taxon>Fungi</taxon>
        <taxon>Dikarya</taxon>
        <taxon>Basidiomycota</taxon>
        <taxon>Agaricomycotina</taxon>
        <taxon>Agaricomycetes</taxon>
        <taxon>Polyporales</taxon>
        <taxon>Polyporaceae</taxon>
        <taxon>Dichomitus</taxon>
    </lineage>
</organism>
<name>A0A4Q9QAM9_9APHY</name>
<dbReference type="AlphaFoldDB" id="A0A4Q9QAM9"/>
<evidence type="ECO:0000313" key="2">
    <source>
        <dbReference type="EMBL" id="TBU64156.1"/>
    </source>
</evidence>
<dbReference type="OMA" id="MSVIGDH"/>
<gene>
    <name evidence="2" type="ORF">BD310DRAFT_973180</name>
</gene>
<evidence type="ECO:0000313" key="3">
    <source>
        <dbReference type="Proteomes" id="UP000292082"/>
    </source>
</evidence>
<feature type="compositionally biased region" description="Basic and acidic residues" evidence="1">
    <location>
        <begin position="95"/>
        <end position="114"/>
    </location>
</feature>
<dbReference type="Proteomes" id="UP000292082">
    <property type="component" value="Unassembled WGS sequence"/>
</dbReference>
<reference evidence="2 3" key="1">
    <citation type="submission" date="2019-01" db="EMBL/GenBank/DDBJ databases">
        <title>Draft genome sequences of three monokaryotic isolates of the white-rot basidiomycete fungus Dichomitus squalens.</title>
        <authorList>
            <consortium name="DOE Joint Genome Institute"/>
            <person name="Lopez S.C."/>
            <person name="Andreopoulos B."/>
            <person name="Pangilinan J."/>
            <person name="Lipzen A."/>
            <person name="Riley R."/>
            <person name="Ahrendt S."/>
            <person name="Ng V."/>
            <person name="Barry K."/>
            <person name="Daum C."/>
            <person name="Grigoriev I.V."/>
            <person name="Hilden K.S."/>
            <person name="Makela M.R."/>
            <person name="de Vries R.P."/>
        </authorList>
    </citation>
    <scope>NUCLEOTIDE SEQUENCE [LARGE SCALE GENOMIC DNA]</scope>
    <source>
        <strain evidence="2 3">CBS 464.89</strain>
    </source>
</reference>
<proteinExistence type="predicted"/>